<evidence type="ECO:0008006" key="4">
    <source>
        <dbReference type="Google" id="ProtNLM"/>
    </source>
</evidence>
<feature type="transmembrane region" description="Helical" evidence="1">
    <location>
        <begin position="102"/>
        <end position="122"/>
    </location>
</feature>
<reference evidence="2 3" key="1">
    <citation type="submission" date="2024-04" db="EMBL/GenBank/DDBJ databases">
        <title>Tritrichomonas musculus Genome.</title>
        <authorList>
            <person name="Alves-Ferreira E."/>
            <person name="Grigg M."/>
            <person name="Lorenzi H."/>
            <person name="Galac M."/>
        </authorList>
    </citation>
    <scope>NUCLEOTIDE SEQUENCE [LARGE SCALE GENOMIC DNA]</scope>
    <source>
        <strain evidence="2 3">EAF2021</strain>
    </source>
</reference>
<keyword evidence="1" id="KW-1133">Transmembrane helix</keyword>
<protein>
    <recommendedName>
        <fullName evidence="4">EamA domain-containing protein</fullName>
    </recommendedName>
</protein>
<accession>A0ABR2J1A2</accession>
<feature type="transmembrane region" description="Helical" evidence="1">
    <location>
        <begin position="71"/>
        <end position="90"/>
    </location>
</feature>
<dbReference type="EMBL" id="JAPFFF010000013">
    <property type="protein sequence ID" value="KAK8871304.1"/>
    <property type="molecule type" value="Genomic_DNA"/>
</dbReference>
<feature type="transmembrane region" description="Helical" evidence="1">
    <location>
        <begin position="40"/>
        <end position="59"/>
    </location>
</feature>
<organism evidence="2 3">
    <name type="scientific">Tritrichomonas musculus</name>
    <dbReference type="NCBI Taxonomy" id="1915356"/>
    <lineage>
        <taxon>Eukaryota</taxon>
        <taxon>Metamonada</taxon>
        <taxon>Parabasalia</taxon>
        <taxon>Tritrichomonadida</taxon>
        <taxon>Tritrichomonadidae</taxon>
        <taxon>Tritrichomonas</taxon>
    </lineage>
</organism>
<proteinExistence type="predicted"/>
<sequence>MIKMEIKLSLVFFISCIVGYLLHKIGQEALISKCETASMWQFSIVFVSSLFVIIIFFILQKVCSIPFNVSTLVPAVTTVASIAFPCYHYKLVNFLKVTGNYFFEAFCIWPNLFQTVYCFKILNKISP</sequence>
<evidence type="ECO:0000256" key="1">
    <source>
        <dbReference type="SAM" id="Phobius"/>
    </source>
</evidence>
<comment type="caution">
    <text evidence="2">The sequence shown here is derived from an EMBL/GenBank/DDBJ whole genome shotgun (WGS) entry which is preliminary data.</text>
</comment>
<keyword evidence="1" id="KW-0812">Transmembrane</keyword>
<name>A0ABR2J1A2_9EUKA</name>
<evidence type="ECO:0000313" key="2">
    <source>
        <dbReference type="EMBL" id="KAK8871304.1"/>
    </source>
</evidence>
<gene>
    <name evidence="2" type="ORF">M9Y10_007024</name>
</gene>
<keyword evidence="1" id="KW-0472">Membrane</keyword>
<evidence type="ECO:0000313" key="3">
    <source>
        <dbReference type="Proteomes" id="UP001470230"/>
    </source>
</evidence>
<dbReference type="Proteomes" id="UP001470230">
    <property type="component" value="Unassembled WGS sequence"/>
</dbReference>
<keyword evidence="3" id="KW-1185">Reference proteome</keyword>